<reference evidence="11" key="1">
    <citation type="submission" date="2021-03" db="EMBL/GenBank/DDBJ databases">
        <authorList>
            <person name="Sun Q."/>
        </authorList>
    </citation>
    <scope>NUCLEOTIDE SEQUENCE</scope>
    <source>
        <strain evidence="11">CCM 8862</strain>
    </source>
</reference>
<evidence type="ECO:0000256" key="3">
    <source>
        <dbReference type="ARBA" id="ARBA00022448"/>
    </source>
</evidence>
<evidence type="ECO:0000256" key="10">
    <source>
        <dbReference type="HAMAP-Rule" id="MF_00115"/>
    </source>
</evidence>
<comment type="function">
    <text evidence="10">Channel that opens in response to stretch forces in the membrane lipid bilayer. May participate in the regulation of osmotic pressure changes within the cell.</text>
</comment>
<keyword evidence="8 10" id="KW-0472">Membrane</keyword>
<evidence type="ECO:0000256" key="2">
    <source>
        <dbReference type="ARBA" id="ARBA00007254"/>
    </source>
</evidence>
<dbReference type="Pfam" id="PF01741">
    <property type="entry name" value="MscL"/>
    <property type="match status" value="1"/>
</dbReference>
<dbReference type="PROSITE" id="PS01327">
    <property type="entry name" value="MSCL"/>
    <property type="match status" value="1"/>
</dbReference>
<dbReference type="HAMAP" id="MF_00115">
    <property type="entry name" value="MscL"/>
    <property type="match status" value="1"/>
</dbReference>
<evidence type="ECO:0000256" key="7">
    <source>
        <dbReference type="ARBA" id="ARBA00023065"/>
    </source>
</evidence>
<proteinExistence type="inferred from homology"/>
<evidence type="ECO:0000256" key="4">
    <source>
        <dbReference type="ARBA" id="ARBA00022475"/>
    </source>
</evidence>
<protein>
    <recommendedName>
        <fullName evidence="10">Large-conductance mechanosensitive channel</fullName>
    </recommendedName>
</protein>
<organism evidence="11 12">
    <name type="scientific">Corynebacterium mendelii</name>
    <dbReference type="NCBI Taxonomy" id="2765362"/>
    <lineage>
        <taxon>Bacteria</taxon>
        <taxon>Bacillati</taxon>
        <taxon>Actinomycetota</taxon>
        <taxon>Actinomycetes</taxon>
        <taxon>Mycobacteriales</taxon>
        <taxon>Corynebacteriaceae</taxon>
        <taxon>Corynebacterium</taxon>
    </lineage>
</organism>
<dbReference type="AlphaFoldDB" id="A0A939IY03"/>
<keyword evidence="9 10" id="KW-0407">Ion channel</keyword>
<comment type="similarity">
    <text evidence="2 10">Belongs to the MscL family.</text>
</comment>
<feature type="transmembrane region" description="Helical" evidence="10">
    <location>
        <begin position="68"/>
        <end position="90"/>
    </location>
</feature>
<dbReference type="InterPro" id="IPR037673">
    <property type="entry name" value="MSC/AndL"/>
</dbReference>
<gene>
    <name evidence="10 11" type="primary">mscL</name>
    <name evidence="11" type="ORF">JZY06_10435</name>
</gene>
<dbReference type="Proteomes" id="UP000664332">
    <property type="component" value="Unassembled WGS sequence"/>
</dbReference>
<evidence type="ECO:0000256" key="1">
    <source>
        <dbReference type="ARBA" id="ARBA00004651"/>
    </source>
</evidence>
<feature type="transmembrane region" description="Helical" evidence="10">
    <location>
        <begin position="12"/>
        <end position="31"/>
    </location>
</feature>
<dbReference type="SUPFAM" id="SSF81330">
    <property type="entry name" value="Gated mechanosensitive channel"/>
    <property type="match status" value="1"/>
</dbReference>
<dbReference type="InterPro" id="IPR019823">
    <property type="entry name" value="Mechanosensitive_channel_CS"/>
</dbReference>
<keyword evidence="3 10" id="KW-0813">Transport</keyword>
<keyword evidence="5 10" id="KW-0812">Transmembrane</keyword>
<comment type="caution">
    <text evidence="11">The sequence shown here is derived from an EMBL/GenBank/DDBJ whole genome shotgun (WGS) entry which is preliminary data.</text>
</comment>
<dbReference type="EMBL" id="JAFLEQ010000017">
    <property type="protein sequence ID" value="MBN9645020.1"/>
    <property type="molecule type" value="Genomic_DNA"/>
</dbReference>
<evidence type="ECO:0000256" key="9">
    <source>
        <dbReference type="ARBA" id="ARBA00023303"/>
    </source>
</evidence>
<dbReference type="Gene3D" id="1.10.1200.120">
    <property type="entry name" value="Large-conductance mechanosensitive channel, MscL, domain 1"/>
    <property type="match status" value="1"/>
</dbReference>
<keyword evidence="12" id="KW-1185">Reference proteome</keyword>
<dbReference type="PANTHER" id="PTHR30266">
    <property type="entry name" value="MECHANOSENSITIVE CHANNEL MSCL"/>
    <property type="match status" value="1"/>
</dbReference>
<evidence type="ECO:0000313" key="11">
    <source>
        <dbReference type="EMBL" id="MBN9645020.1"/>
    </source>
</evidence>
<keyword evidence="6 10" id="KW-1133">Transmembrane helix</keyword>
<keyword evidence="4 10" id="KW-1003">Cell membrane</keyword>
<dbReference type="InterPro" id="IPR001185">
    <property type="entry name" value="MS_channel"/>
</dbReference>
<evidence type="ECO:0000256" key="6">
    <source>
        <dbReference type="ARBA" id="ARBA00022989"/>
    </source>
</evidence>
<dbReference type="NCBIfam" id="TIGR00220">
    <property type="entry name" value="mscL"/>
    <property type="match status" value="1"/>
</dbReference>
<name>A0A939IY03_9CORY</name>
<dbReference type="InterPro" id="IPR036019">
    <property type="entry name" value="MscL_channel"/>
</dbReference>
<evidence type="ECO:0000313" key="12">
    <source>
        <dbReference type="Proteomes" id="UP000664332"/>
    </source>
</evidence>
<accession>A0A939IY03</accession>
<comment type="subunit">
    <text evidence="10">Homopentamer.</text>
</comment>
<dbReference type="PRINTS" id="PR01264">
    <property type="entry name" value="MECHCHANNEL"/>
</dbReference>
<evidence type="ECO:0000256" key="8">
    <source>
        <dbReference type="ARBA" id="ARBA00023136"/>
    </source>
</evidence>
<comment type="subcellular location">
    <subcellularLocation>
        <location evidence="1 10">Cell membrane</location>
        <topology evidence="1 10">Multi-pass membrane protein</topology>
    </subcellularLocation>
</comment>
<evidence type="ECO:0000256" key="5">
    <source>
        <dbReference type="ARBA" id="ARBA00022692"/>
    </source>
</evidence>
<dbReference type="GO" id="GO:0008381">
    <property type="term" value="F:mechanosensitive monoatomic ion channel activity"/>
    <property type="evidence" value="ECO:0007669"/>
    <property type="project" value="UniProtKB-UniRule"/>
</dbReference>
<keyword evidence="7 10" id="KW-0406">Ion transport</keyword>
<sequence length="140" mass="15137">MLEGFKKFIMRGNVIDLAVAVVIGAAFSPIVKALTDEVIYPLIGAIFGKPNFDELWVPVLNGAEIRPFTVVTAVLNFLIIAAALYFMVVLPMNKVNAKLAKPEDVPDEVKDPQLIVLEEILGTLKNNDAPATGQPGGHRV</sequence>
<dbReference type="PANTHER" id="PTHR30266:SF2">
    <property type="entry name" value="LARGE-CONDUCTANCE MECHANOSENSITIVE CHANNEL"/>
    <property type="match status" value="1"/>
</dbReference>
<dbReference type="RefSeq" id="WP_207279507.1">
    <property type="nucleotide sequence ID" value="NZ_JAFLEQ010000017.1"/>
</dbReference>
<dbReference type="GO" id="GO:0005886">
    <property type="term" value="C:plasma membrane"/>
    <property type="evidence" value="ECO:0007669"/>
    <property type="project" value="UniProtKB-SubCell"/>
</dbReference>